<evidence type="ECO:0000313" key="3">
    <source>
        <dbReference type="EMBL" id="RKW70998.1"/>
    </source>
</evidence>
<dbReference type="RefSeq" id="WP_121484334.1">
    <property type="nucleotide sequence ID" value="NZ_QQXL01000002.1"/>
</dbReference>
<keyword evidence="1" id="KW-1133">Transmembrane helix</keyword>
<dbReference type="Pfam" id="PF07811">
    <property type="entry name" value="TadE"/>
    <property type="match status" value="1"/>
</dbReference>
<evidence type="ECO:0000256" key="1">
    <source>
        <dbReference type="SAM" id="Phobius"/>
    </source>
</evidence>
<protein>
    <submittedName>
        <fullName evidence="3">Pilus assembly protein</fullName>
    </submittedName>
</protein>
<evidence type="ECO:0000259" key="2">
    <source>
        <dbReference type="Pfam" id="PF07811"/>
    </source>
</evidence>
<dbReference type="InterPro" id="IPR012495">
    <property type="entry name" value="TadE-like_dom"/>
</dbReference>
<keyword evidence="1" id="KW-0472">Membrane</keyword>
<keyword evidence="4" id="KW-1185">Reference proteome</keyword>
<organism evidence="3 4">
    <name type="scientific">Galactobacter caseinivorans</name>
    <dbReference type="NCBI Taxonomy" id="2676123"/>
    <lineage>
        <taxon>Bacteria</taxon>
        <taxon>Bacillati</taxon>
        <taxon>Actinomycetota</taxon>
        <taxon>Actinomycetes</taxon>
        <taxon>Micrococcales</taxon>
        <taxon>Micrococcaceae</taxon>
        <taxon>Galactobacter</taxon>
    </lineage>
</organism>
<proteinExistence type="predicted"/>
<dbReference type="Proteomes" id="UP000273119">
    <property type="component" value="Unassembled WGS sequence"/>
</dbReference>
<sequence length="143" mass="15345">MNHPPARLTRTARRVAPADERGSAVAEFVFITALLMMLFLGTLQLAGFLHARNMAHDAAVHGARYAALADRSGEDGQRRAEELLTGSLGKSALAGVTVRETPTTGEADGSSRIQLEVEVRVPLFAIFYGPLSYTAQATATRYS</sequence>
<name>A0A496PKI7_9MICC</name>
<keyword evidence="1" id="KW-0812">Transmembrane</keyword>
<dbReference type="AlphaFoldDB" id="A0A496PKI7"/>
<dbReference type="EMBL" id="QQXL01000002">
    <property type="protein sequence ID" value="RKW70998.1"/>
    <property type="molecule type" value="Genomic_DNA"/>
</dbReference>
<feature type="domain" description="TadE-like" evidence="2">
    <location>
        <begin position="22"/>
        <end position="64"/>
    </location>
</feature>
<comment type="caution">
    <text evidence="3">The sequence shown here is derived from an EMBL/GenBank/DDBJ whole genome shotgun (WGS) entry which is preliminary data.</text>
</comment>
<reference evidence="3 4" key="1">
    <citation type="submission" date="2018-07" db="EMBL/GenBank/DDBJ databases">
        <title>Arthrobacter sp. nov., isolated from raw cow's milk with high bacterial count.</title>
        <authorList>
            <person name="Hahne J."/>
            <person name="Isele D."/>
            <person name="Lipski A."/>
        </authorList>
    </citation>
    <scope>NUCLEOTIDE SEQUENCE [LARGE SCALE GENOMIC DNA]</scope>
    <source>
        <strain evidence="3 4">JZ R-183</strain>
    </source>
</reference>
<evidence type="ECO:0000313" key="4">
    <source>
        <dbReference type="Proteomes" id="UP000273119"/>
    </source>
</evidence>
<feature type="transmembrane region" description="Helical" evidence="1">
    <location>
        <begin position="28"/>
        <end position="49"/>
    </location>
</feature>
<gene>
    <name evidence="3" type="ORF">DWQ67_04115</name>
</gene>
<accession>A0A496PKI7</accession>